<dbReference type="InterPro" id="IPR022749">
    <property type="entry name" value="D12N6_MeTrfase_N"/>
</dbReference>
<evidence type="ECO:0000313" key="11">
    <source>
        <dbReference type="Proteomes" id="UP000006743"/>
    </source>
</evidence>
<dbReference type="GO" id="GO:0009007">
    <property type="term" value="F:site-specific DNA-methyltransferase (adenine-specific) activity"/>
    <property type="evidence" value="ECO:0007669"/>
    <property type="project" value="UniProtKB-EC"/>
</dbReference>
<evidence type="ECO:0000259" key="9">
    <source>
        <dbReference type="Pfam" id="PF12161"/>
    </source>
</evidence>
<evidence type="ECO:0000256" key="4">
    <source>
        <dbReference type="ARBA" id="ARBA00022679"/>
    </source>
</evidence>
<dbReference type="SUPFAM" id="SSF53335">
    <property type="entry name" value="S-adenosyl-L-methionine-dependent methyltransferases"/>
    <property type="match status" value="1"/>
</dbReference>
<keyword evidence="6" id="KW-0680">Restriction system</keyword>
<protein>
    <recommendedName>
        <fullName evidence="2">site-specific DNA-methyltransferase (adenine-specific)</fullName>
        <ecNumber evidence="2">2.1.1.72</ecNumber>
    </recommendedName>
</protein>
<comment type="catalytic activity">
    <reaction evidence="7">
        <text>a 2'-deoxyadenosine in DNA + S-adenosyl-L-methionine = an N(6)-methyl-2'-deoxyadenosine in DNA + S-adenosyl-L-homocysteine + H(+)</text>
        <dbReference type="Rhea" id="RHEA:15197"/>
        <dbReference type="Rhea" id="RHEA-COMP:12418"/>
        <dbReference type="Rhea" id="RHEA-COMP:12419"/>
        <dbReference type="ChEBI" id="CHEBI:15378"/>
        <dbReference type="ChEBI" id="CHEBI:57856"/>
        <dbReference type="ChEBI" id="CHEBI:59789"/>
        <dbReference type="ChEBI" id="CHEBI:90615"/>
        <dbReference type="ChEBI" id="CHEBI:90616"/>
        <dbReference type="EC" id="2.1.1.72"/>
    </reaction>
</comment>
<dbReference type="STRING" id="557723.HAPS_0348"/>
<evidence type="ECO:0000259" key="8">
    <source>
        <dbReference type="Pfam" id="PF02384"/>
    </source>
</evidence>
<dbReference type="InterPro" id="IPR052916">
    <property type="entry name" value="Type-I_RE_MTase_Subunit"/>
</dbReference>
<name>B8F3Y0_GLAP5</name>
<evidence type="ECO:0000256" key="6">
    <source>
        <dbReference type="ARBA" id="ARBA00022747"/>
    </source>
</evidence>
<evidence type="ECO:0000256" key="5">
    <source>
        <dbReference type="ARBA" id="ARBA00022691"/>
    </source>
</evidence>
<dbReference type="InterPro" id="IPR029063">
    <property type="entry name" value="SAM-dependent_MTases_sf"/>
</dbReference>
<keyword evidence="5" id="KW-0949">S-adenosyl-L-methionine</keyword>
<dbReference type="GO" id="GO:0009307">
    <property type="term" value="P:DNA restriction-modification system"/>
    <property type="evidence" value="ECO:0007669"/>
    <property type="project" value="UniProtKB-KW"/>
</dbReference>
<dbReference type="AlphaFoldDB" id="B8F3Y0"/>
<dbReference type="Pfam" id="PF12161">
    <property type="entry name" value="HsdM_N"/>
    <property type="match status" value="1"/>
</dbReference>
<dbReference type="Proteomes" id="UP000006743">
    <property type="component" value="Chromosome"/>
</dbReference>
<dbReference type="GO" id="GO:0003677">
    <property type="term" value="F:DNA binding"/>
    <property type="evidence" value="ECO:0007669"/>
    <property type="project" value="InterPro"/>
</dbReference>
<gene>
    <name evidence="10" type="primary">hsdM</name>
    <name evidence="10" type="ordered locus">HAPS_0348</name>
</gene>
<evidence type="ECO:0000256" key="3">
    <source>
        <dbReference type="ARBA" id="ARBA00022603"/>
    </source>
</evidence>
<keyword evidence="3 10" id="KW-0489">Methyltransferase</keyword>
<dbReference type="HOGENOM" id="CLU_013049_4_1_6"/>
<keyword evidence="4 10" id="KW-0808">Transferase</keyword>
<reference evidence="10 11" key="1">
    <citation type="journal article" date="2009" name="J. Bacteriol.">
        <title>Complete genome sequence of Haemophilus parasuis SH0165.</title>
        <authorList>
            <person name="Yue M."/>
            <person name="Yang F."/>
            <person name="Yang J."/>
            <person name="Bei W."/>
            <person name="Cai X."/>
            <person name="Chen L."/>
            <person name="Dong J."/>
            <person name="Zhou R."/>
            <person name="Jin M."/>
            <person name="Jin Q."/>
            <person name="Chen H."/>
        </authorList>
    </citation>
    <scope>NUCLEOTIDE SEQUENCE [LARGE SCALE GENOMIC DNA]</scope>
    <source>
        <strain evidence="10 11">SH0165</strain>
    </source>
</reference>
<dbReference type="Gene3D" id="3.40.50.150">
    <property type="entry name" value="Vaccinia Virus protein VP39"/>
    <property type="match status" value="1"/>
</dbReference>
<dbReference type="GO" id="GO:0032259">
    <property type="term" value="P:methylation"/>
    <property type="evidence" value="ECO:0007669"/>
    <property type="project" value="UniProtKB-KW"/>
</dbReference>
<dbReference type="RefSeq" id="WP_012621684.1">
    <property type="nucleotide sequence ID" value="NC_011852.1"/>
</dbReference>
<accession>B8F3Y0</accession>
<dbReference type="InterPro" id="IPR038333">
    <property type="entry name" value="T1MK-like_N_sf"/>
</dbReference>
<sequence>MHSTAQHSTAQHSTAHLAENLANQQAFLNKLDADLWKAADKLRQQLDAANYKHIVLGLIFLKYVSDSFSAQQEIIKQRYTDPTSDFYLDPTAYSESELADILNAELEERDNYAQDNVFWVPQQARWDEIKVVARANIGDKIWDEKTFKGIANLIDDAFDAIEQDNPKLKNVIQRISPYKVDESILLGLIDLFSDTNFTRPTLDGKPISLAAKDILGHVYEYFLGQFALAEGKKGGQYFTPKSIVTLIIEMLEPYKGRIYDPAMGSGGFFVQTERFIREHQGNVSEVSIFGQEFNPTTWKLAAMNMAIRGIEFDFGKGNADTFSNPQHRDKKMDFVMANPPFNMKDWWNESLAQDPRWQYGIPPEGNANFAWLQHMIYHLSPNGRMALLLANGSMSSNTNNEGEIRKNILKADLVEAMIALPSQLFTNTQIPACIWILNKNKARKGEVLFIDARQLGYMKDRVLRDFTADDIAKVADTYHSWQQSADYQNIPAFCYTASLDEIAQNDFVLTPGRYVGAAEQEDDGVPFAEKMQELTALLQQQFQQSAELEAKIKANLGGLGYE</sequence>
<dbReference type="REBASE" id="19845">
    <property type="entry name" value="M.HpaSHORF348P"/>
</dbReference>
<dbReference type="PRINTS" id="PR00507">
    <property type="entry name" value="N12N6MTFRASE"/>
</dbReference>
<proteinExistence type="inferred from homology"/>
<dbReference type="KEGG" id="hap:HAPS_0348"/>
<feature type="domain" description="N6 adenine-specific DNA methyltransferase N-terminal" evidence="9">
    <location>
        <begin position="32"/>
        <end position="174"/>
    </location>
</feature>
<comment type="similarity">
    <text evidence="1">Belongs to the N(4)/N(6)-methyltransferase family.</text>
</comment>
<feature type="domain" description="DNA methylase adenine-specific" evidence="8">
    <location>
        <begin position="211"/>
        <end position="523"/>
    </location>
</feature>
<organism evidence="10 11">
    <name type="scientific">Glaesserella parasuis serovar 5 (strain SH0165)</name>
    <name type="common">Haemophilus parasuis</name>
    <dbReference type="NCBI Taxonomy" id="557723"/>
    <lineage>
        <taxon>Bacteria</taxon>
        <taxon>Pseudomonadati</taxon>
        <taxon>Pseudomonadota</taxon>
        <taxon>Gammaproteobacteria</taxon>
        <taxon>Pasteurellales</taxon>
        <taxon>Pasteurellaceae</taxon>
        <taxon>Glaesserella</taxon>
    </lineage>
</organism>
<dbReference type="PANTHER" id="PTHR42998:SF1">
    <property type="entry name" value="TYPE I RESTRICTION ENZYME HINDI METHYLASE SUBUNIT"/>
    <property type="match status" value="1"/>
</dbReference>
<evidence type="ECO:0000256" key="2">
    <source>
        <dbReference type="ARBA" id="ARBA00011900"/>
    </source>
</evidence>
<dbReference type="Pfam" id="PF02384">
    <property type="entry name" value="N6_Mtase"/>
    <property type="match status" value="1"/>
</dbReference>
<evidence type="ECO:0000256" key="1">
    <source>
        <dbReference type="ARBA" id="ARBA00006594"/>
    </source>
</evidence>
<dbReference type="EMBL" id="CP001321">
    <property type="protein sequence ID" value="ACL32032.1"/>
    <property type="molecule type" value="Genomic_DNA"/>
</dbReference>
<keyword evidence="11" id="KW-1185">Reference proteome</keyword>
<dbReference type="Gene3D" id="1.20.1260.30">
    <property type="match status" value="1"/>
</dbReference>
<evidence type="ECO:0000256" key="7">
    <source>
        <dbReference type="ARBA" id="ARBA00047942"/>
    </source>
</evidence>
<dbReference type="PATRIC" id="fig|557723.8.peg.354"/>
<dbReference type="EC" id="2.1.1.72" evidence="2"/>
<evidence type="ECO:0000313" key="10">
    <source>
        <dbReference type="EMBL" id="ACL32032.1"/>
    </source>
</evidence>
<dbReference type="PANTHER" id="PTHR42998">
    <property type="entry name" value="TYPE I RESTRICTION ENZYME HINDVIIP M PROTEIN-RELATED"/>
    <property type="match status" value="1"/>
</dbReference>
<dbReference type="GO" id="GO:0008170">
    <property type="term" value="F:N-methyltransferase activity"/>
    <property type="evidence" value="ECO:0007669"/>
    <property type="project" value="InterPro"/>
</dbReference>
<dbReference type="InterPro" id="IPR003356">
    <property type="entry name" value="DNA_methylase_A-5"/>
</dbReference>